<dbReference type="RefSeq" id="WP_116000370.1">
    <property type="nucleotide sequence ID" value="NZ_QUOV01000001.1"/>
</dbReference>
<keyword evidence="1" id="KW-0812">Transmembrane</keyword>
<protein>
    <submittedName>
        <fullName evidence="2">Uncharacterized protein</fullName>
    </submittedName>
</protein>
<reference evidence="2 3" key="1">
    <citation type="submission" date="2018-08" db="EMBL/GenBank/DDBJ databases">
        <title>Thalassotalea euphylliae genome.</title>
        <authorList>
            <person name="Summers S."/>
            <person name="Rice S.A."/>
            <person name="Freckelton M.L."/>
            <person name="Nedved B.T."/>
            <person name="Hadfield M.G."/>
        </authorList>
    </citation>
    <scope>NUCLEOTIDE SEQUENCE [LARGE SCALE GENOMIC DNA]</scope>
    <source>
        <strain evidence="2 3">H2</strain>
    </source>
</reference>
<dbReference type="Proteomes" id="UP000256999">
    <property type="component" value="Unassembled WGS sequence"/>
</dbReference>
<gene>
    <name evidence="2" type="ORF">DXX92_10305</name>
</gene>
<keyword evidence="1" id="KW-1133">Transmembrane helix</keyword>
<name>A0A3E0UFN2_9GAMM</name>
<accession>A0A3E0UFN2</accession>
<sequence length="133" mass="14967">MENLSLLDLISLVASIASLILAVVAIQAAKSSEKEVRENFLKTQEMLNQFESRNKEVMAEIDKKSAVIERTVSDSQQKLMDTLTNILNETVIPKKEDMGEKMGMQMLEQMMSNPETGMQNFAVLADIMQKVQK</sequence>
<comment type="caution">
    <text evidence="2">The sequence shown here is derived from an EMBL/GenBank/DDBJ whole genome shotgun (WGS) entry which is preliminary data.</text>
</comment>
<evidence type="ECO:0000256" key="1">
    <source>
        <dbReference type="SAM" id="Phobius"/>
    </source>
</evidence>
<dbReference type="EMBL" id="QUOV01000001">
    <property type="protein sequence ID" value="REL35699.1"/>
    <property type="molecule type" value="Genomic_DNA"/>
</dbReference>
<evidence type="ECO:0000313" key="3">
    <source>
        <dbReference type="Proteomes" id="UP000256999"/>
    </source>
</evidence>
<organism evidence="2 3">
    <name type="scientific">Thalassotalea euphylliae</name>
    <dbReference type="NCBI Taxonomy" id="1655234"/>
    <lineage>
        <taxon>Bacteria</taxon>
        <taxon>Pseudomonadati</taxon>
        <taxon>Pseudomonadota</taxon>
        <taxon>Gammaproteobacteria</taxon>
        <taxon>Alteromonadales</taxon>
        <taxon>Colwelliaceae</taxon>
        <taxon>Thalassotalea</taxon>
    </lineage>
</organism>
<evidence type="ECO:0000313" key="2">
    <source>
        <dbReference type="EMBL" id="REL35699.1"/>
    </source>
</evidence>
<proteinExistence type="predicted"/>
<dbReference type="AlphaFoldDB" id="A0A3E0UFN2"/>
<dbReference type="OrthoDB" id="7063876at2"/>
<keyword evidence="1" id="KW-0472">Membrane</keyword>
<feature type="transmembrane region" description="Helical" evidence="1">
    <location>
        <begin position="6"/>
        <end position="29"/>
    </location>
</feature>